<dbReference type="AlphaFoldDB" id="A0ABD3RD51"/>
<feature type="signal peptide" evidence="1">
    <location>
        <begin position="1"/>
        <end position="18"/>
    </location>
</feature>
<feature type="domain" description="Kazal-like" evidence="2">
    <location>
        <begin position="84"/>
        <end position="134"/>
    </location>
</feature>
<dbReference type="PROSITE" id="PS51465">
    <property type="entry name" value="KAZAL_2"/>
    <property type="match status" value="1"/>
</dbReference>
<name>A0ABD3RD51_9STRA</name>
<accession>A0ABD3RD51</accession>
<protein>
    <recommendedName>
        <fullName evidence="2">Kazal-like domain-containing protein</fullName>
    </recommendedName>
</protein>
<gene>
    <name evidence="3" type="ORF">ACHAXA_003343</name>
</gene>
<evidence type="ECO:0000256" key="1">
    <source>
        <dbReference type="SAM" id="SignalP"/>
    </source>
</evidence>
<evidence type="ECO:0000259" key="2">
    <source>
        <dbReference type="PROSITE" id="PS51465"/>
    </source>
</evidence>
<evidence type="ECO:0000313" key="4">
    <source>
        <dbReference type="Proteomes" id="UP001530377"/>
    </source>
</evidence>
<dbReference type="InterPro" id="IPR002350">
    <property type="entry name" value="Kazal_dom"/>
</dbReference>
<dbReference type="SMART" id="SM00280">
    <property type="entry name" value="KAZAL"/>
    <property type="match status" value="1"/>
</dbReference>
<dbReference type="SUPFAM" id="SSF100895">
    <property type="entry name" value="Kazal-type serine protease inhibitors"/>
    <property type="match status" value="1"/>
</dbReference>
<comment type="caution">
    <text evidence="3">The sequence shown here is derived from an EMBL/GenBank/DDBJ whole genome shotgun (WGS) entry which is preliminary data.</text>
</comment>
<evidence type="ECO:0000313" key="3">
    <source>
        <dbReference type="EMBL" id="KAL3810733.1"/>
    </source>
</evidence>
<dbReference type="Proteomes" id="UP001530377">
    <property type="component" value="Unassembled WGS sequence"/>
</dbReference>
<reference evidence="3 4" key="1">
    <citation type="submission" date="2024-10" db="EMBL/GenBank/DDBJ databases">
        <title>Updated reference genomes for cyclostephanoid diatoms.</title>
        <authorList>
            <person name="Roberts W.R."/>
            <person name="Alverson A.J."/>
        </authorList>
    </citation>
    <scope>NUCLEOTIDE SEQUENCE [LARGE SCALE GENOMIC DNA]</scope>
    <source>
        <strain evidence="3 4">AJA228-03</strain>
    </source>
</reference>
<dbReference type="InterPro" id="IPR036058">
    <property type="entry name" value="Kazal_dom_sf"/>
</dbReference>
<dbReference type="Gene3D" id="3.30.60.30">
    <property type="match status" value="1"/>
</dbReference>
<dbReference type="EMBL" id="JALLPB020000308">
    <property type="protein sequence ID" value="KAL3810733.1"/>
    <property type="molecule type" value="Genomic_DNA"/>
</dbReference>
<keyword evidence="4" id="KW-1185">Reference proteome</keyword>
<feature type="chain" id="PRO_5044887970" description="Kazal-like domain-containing protein" evidence="1">
    <location>
        <begin position="19"/>
        <end position="149"/>
    </location>
</feature>
<sequence length="149" mass="15685">MMIQTLLTTLVTIAATYAAEQHDGILLRGAGGNIPDLLGAEKLVDVGAKKNKKNCTYFSPGSDDCPVGNYCDIGKGTCMDTGVLKQRGVCKPMPSKCPTNKLNMVCGCDGSTWSSPCEAAKFAMNIKHMGVCSGNDYDGESSHVLAAED</sequence>
<organism evidence="3 4">
    <name type="scientific">Cyclostephanos tholiformis</name>
    <dbReference type="NCBI Taxonomy" id="382380"/>
    <lineage>
        <taxon>Eukaryota</taxon>
        <taxon>Sar</taxon>
        <taxon>Stramenopiles</taxon>
        <taxon>Ochrophyta</taxon>
        <taxon>Bacillariophyta</taxon>
        <taxon>Coscinodiscophyceae</taxon>
        <taxon>Thalassiosirophycidae</taxon>
        <taxon>Stephanodiscales</taxon>
        <taxon>Stephanodiscaceae</taxon>
        <taxon>Cyclostephanos</taxon>
    </lineage>
</organism>
<proteinExistence type="predicted"/>
<keyword evidence="1" id="KW-0732">Signal</keyword>